<dbReference type="SUPFAM" id="SSF54427">
    <property type="entry name" value="NTF2-like"/>
    <property type="match status" value="1"/>
</dbReference>
<dbReference type="InterPro" id="IPR032710">
    <property type="entry name" value="NTF2-like_dom_sf"/>
</dbReference>
<dbReference type="EMBL" id="JADIKG010000012">
    <property type="protein sequence ID" value="MFK2874025.1"/>
    <property type="molecule type" value="Genomic_DNA"/>
</dbReference>
<sequence length="164" mass="17514">MFGATVAAALLAYAVFLPQSIDLHAQESMSASADETQLSEAGVMAVDNHWSIAELTGDMDYLNKMLLPEYRSVNTDGTAHSKAAIVAGAAKRKGTDIAKAKLEFATYQKEHPFGSAVVIHGNTAIVSFYDPALGPQNGVKSSDVFVYIDGQWHAIYSQHTGVHG</sequence>
<evidence type="ECO:0000313" key="3">
    <source>
        <dbReference type="Proteomes" id="UP001620405"/>
    </source>
</evidence>
<dbReference type="Proteomes" id="UP001620405">
    <property type="component" value="Unassembled WGS sequence"/>
</dbReference>
<accession>A0ABW8IXN1</accession>
<feature type="domain" description="DUF4440" evidence="1">
    <location>
        <begin position="44"/>
        <end position="153"/>
    </location>
</feature>
<keyword evidence="3" id="KW-1185">Reference proteome</keyword>
<gene>
    <name evidence="2" type="ORF">ISP13_10825</name>
</gene>
<dbReference type="Gene3D" id="3.10.450.50">
    <property type="match status" value="1"/>
</dbReference>
<organism evidence="2 3">
    <name type="scientific">Dyella lipolytica</name>
    <dbReference type="NCBI Taxonomy" id="1867835"/>
    <lineage>
        <taxon>Bacteria</taxon>
        <taxon>Pseudomonadati</taxon>
        <taxon>Pseudomonadota</taxon>
        <taxon>Gammaproteobacteria</taxon>
        <taxon>Lysobacterales</taxon>
        <taxon>Rhodanobacteraceae</taxon>
        <taxon>Dyella</taxon>
    </lineage>
</organism>
<protein>
    <submittedName>
        <fullName evidence="2">Nuclear transport factor 2 family protein</fullName>
    </submittedName>
</protein>
<reference evidence="2 3" key="1">
    <citation type="submission" date="2020-10" db="EMBL/GenBank/DDBJ databases">
        <title>Phylogeny of dyella-like bacteria.</title>
        <authorList>
            <person name="Fu J."/>
        </authorList>
    </citation>
    <scope>NUCLEOTIDE SEQUENCE [LARGE SCALE GENOMIC DNA]</scope>
    <source>
        <strain evidence="2 3">DHOB07</strain>
    </source>
</reference>
<dbReference type="Pfam" id="PF14534">
    <property type="entry name" value="DUF4440"/>
    <property type="match status" value="1"/>
</dbReference>
<name>A0ABW8IXN1_9GAMM</name>
<evidence type="ECO:0000313" key="2">
    <source>
        <dbReference type="EMBL" id="MFK2874025.1"/>
    </source>
</evidence>
<proteinExistence type="predicted"/>
<evidence type="ECO:0000259" key="1">
    <source>
        <dbReference type="Pfam" id="PF14534"/>
    </source>
</evidence>
<dbReference type="InterPro" id="IPR027843">
    <property type="entry name" value="DUF4440"/>
</dbReference>
<comment type="caution">
    <text evidence="2">The sequence shown here is derived from an EMBL/GenBank/DDBJ whole genome shotgun (WGS) entry which is preliminary data.</text>
</comment>